<dbReference type="PROSITE" id="PS00070">
    <property type="entry name" value="ALDEHYDE_DEHYDR_CYS"/>
    <property type="match status" value="1"/>
</dbReference>
<dbReference type="CDD" id="cd07087">
    <property type="entry name" value="ALDH_F3-13-14_CALDH-like"/>
    <property type="match status" value="1"/>
</dbReference>
<feature type="domain" description="Aldehyde dehydrogenase" evidence="6">
    <location>
        <begin position="23"/>
        <end position="429"/>
    </location>
</feature>
<dbReference type="FunFam" id="3.40.605.10:FF:000004">
    <property type="entry name" value="Aldehyde dehydrogenase"/>
    <property type="match status" value="1"/>
</dbReference>
<accession>A0A3Q0KTF3</accession>
<dbReference type="ExpressionAtlas" id="A0A3Q0KTF3">
    <property type="expression patterns" value="baseline"/>
</dbReference>
<name>A0A3Q0KTF3_SCHMA</name>
<sequence>MSEDIEKITSVLRKGVTEGVLNTLDSRKCAIRNILKLFLENEESIVKALEADLRRCRTEAIFTDVDTSVGEAQIMLSNIDSWLREESVPSSFITLMDTVTIQKQPYGVVLIMSPWNFPFILSFQPLIGAIAAGNSVLLKPSEMTPACSQLISELIAKYLDKHICQVICGGPSVSKIILETQRFDLIFYTGGTTIGREVYVAAAKQLTPVVLELGGKCPVYIDSDVSLDVAVKRIIYSKLLNCGQICVAADYLLCHEKILPVLKERIEETIKQFLGDDPQKSPDFARIINVKHFQRLTGLLKQTKGKVMVGGMSDVNDKYIAPTVVFDVDEEDILMQDEIFGPILPVLSVKSPSEAIRIINSKGKPLAVYVFTRNKSVFNDFKMATSSGAIMMNDCSVHTLIPNIPFGGIGHSGIGNYRGRYSIETFSHRRPVILKSEVEYINNKIRYYPYTESGLSWLRWSLKKSDRNGCQIL</sequence>
<dbReference type="GO" id="GO:0006081">
    <property type="term" value="P:aldehyde metabolic process"/>
    <property type="evidence" value="ECO:0007669"/>
    <property type="project" value="InterPro"/>
</dbReference>
<evidence type="ECO:0000256" key="4">
    <source>
        <dbReference type="PIRNR" id="PIRNR036492"/>
    </source>
</evidence>
<dbReference type="GO" id="GO:0004029">
    <property type="term" value="F:aldehyde dehydrogenase (NAD+) activity"/>
    <property type="evidence" value="ECO:0007669"/>
    <property type="project" value="TreeGrafter"/>
</dbReference>
<dbReference type="SUPFAM" id="SSF53720">
    <property type="entry name" value="ALDH-like"/>
    <property type="match status" value="1"/>
</dbReference>
<dbReference type="InterPro" id="IPR016162">
    <property type="entry name" value="Ald_DH_N"/>
</dbReference>
<dbReference type="InParanoid" id="A0A3Q0KTF3"/>
<dbReference type="FunCoup" id="A0A3Q0KTF3">
    <property type="interactions" value="503"/>
</dbReference>
<dbReference type="Proteomes" id="UP000008854">
    <property type="component" value="Unassembled WGS sequence"/>
</dbReference>
<reference evidence="8" key="2">
    <citation type="submission" date="2018-12" db="UniProtKB">
        <authorList>
            <consortium name="WormBaseParasite"/>
        </authorList>
    </citation>
    <scope>IDENTIFICATION</scope>
    <source>
        <strain evidence="8">Puerto Rican</strain>
    </source>
</reference>
<dbReference type="FunFam" id="3.40.309.10:FF:000003">
    <property type="entry name" value="Aldehyde dehydrogenase"/>
    <property type="match status" value="1"/>
</dbReference>
<dbReference type="InterPro" id="IPR016161">
    <property type="entry name" value="Ald_DH/histidinol_DH"/>
</dbReference>
<protein>
    <recommendedName>
        <fullName evidence="4">Aldehyde dehydrogenase</fullName>
    </recommendedName>
</protein>
<dbReference type="Gene3D" id="3.40.309.10">
    <property type="entry name" value="Aldehyde Dehydrogenase, Chain A, domain 2"/>
    <property type="match status" value="1"/>
</dbReference>
<evidence type="ECO:0000313" key="8">
    <source>
        <dbReference type="WBParaSite" id="Smp_172730.1"/>
    </source>
</evidence>
<evidence type="ECO:0000256" key="3">
    <source>
        <dbReference type="ARBA" id="ARBA00023027"/>
    </source>
</evidence>
<dbReference type="Gene3D" id="3.40.605.10">
    <property type="entry name" value="Aldehyde Dehydrogenase, Chain A, domain 1"/>
    <property type="match status" value="1"/>
</dbReference>
<evidence type="ECO:0000256" key="5">
    <source>
        <dbReference type="PIRSR" id="PIRSR036492-1"/>
    </source>
</evidence>
<evidence type="ECO:0000259" key="6">
    <source>
        <dbReference type="Pfam" id="PF00171"/>
    </source>
</evidence>
<dbReference type="AlphaFoldDB" id="A0A3Q0KTF3"/>
<dbReference type="STRING" id="6183.A0A3Q0KTF3"/>
<evidence type="ECO:0000256" key="2">
    <source>
        <dbReference type="ARBA" id="ARBA00023002"/>
    </source>
</evidence>
<comment type="similarity">
    <text evidence="1 4">Belongs to the aldehyde dehydrogenase family.</text>
</comment>
<dbReference type="InterPro" id="IPR012394">
    <property type="entry name" value="Aldehyde_DH_NAD(P)"/>
</dbReference>
<keyword evidence="2 4" id="KW-0560">Oxidoreductase</keyword>
<dbReference type="Pfam" id="PF00171">
    <property type="entry name" value="Aldedh"/>
    <property type="match status" value="1"/>
</dbReference>
<dbReference type="InterPro" id="IPR016160">
    <property type="entry name" value="Ald_DH_CS_CYS"/>
</dbReference>
<evidence type="ECO:0000256" key="1">
    <source>
        <dbReference type="ARBA" id="ARBA00009986"/>
    </source>
</evidence>
<feature type="active site" evidence="5">
    <location>
        <position position="246"/>
    </location>
</feature>
<proteinExistence type="inferred from homology"/>
<dbReference type="SMR" id="A0A3Q0KTF3"/>
<dbReference type="GO" id="GO:0005737">
    <property type="term" value="C:cytoplasm"/>
    <property type="evidence" value="ECO:0007669"/>
    <property type="project" value="TreeGrafter"/>
</dbReference>
<dbReference type="InterPro" id="IPR016163">
    <property type="entry name" value="Ald_DH_C"/>
</dbReference>
<dbReference type="InterPro" id="IPR015590">
    <property type="entry name" value="Aldehyde_DH_dom"/>
</dbReference>
<keyword evidence="3" id="KW-0520">NAD</keyword>
<feature type="active site" evidence="5">
    <location>
        <position position="212"/>
    </location>
</feature>
<dbReference type="PANTHER" id="PTHR43570">
    <property type="entry name" value="ALDEHYDE DEHYDROGENASE"/>
    <property type="match status" value="1"/>
</dbReference>
<dbReference type="PIRSF" id="PIRSF036492">
    <property type="entry name" value="ALDH"/>
    <property type="match status" value="1"/>
</dbReference>
<keyword evidence="7" id="KW-1185">Reference proteome</keyword>
<evidence type="ECO:0000313" key="7">
    <source>
        <dbReference type="Proteomes" id="UP000008854"/>
    </source>
</evidence>
<organism evidence="7 8">
    <name type="scientific">Schistosoma mansoni</name>
    <name type="common">Blood fluke</name>
    <dbReference type="NCBI Taxonomy" id="6183"/>
    <lineage>
        <taxon>Eukaryota</taxon>
        <taxon>Metazoa</taxon>
        <taxon>Spiralia</taxon>
        <taxon>Lophotrochozoa</taxon>
        <taxon>Platyhelminthes</taxon>
        <taxon>Trematoda</taxon>
        <taxon>Digenea</taxon>
        <taxon>Strigeidida</taxon>
        <taxon>Schistosomatoidea</taxon>
        <taxon>Schistosomatidae</taxon>
        <taxon>Schistosoma</taxon>
    </lineage>
</organism>
<dbReference type="WBParaSite" id="Smp_172730.1">
    <property type="protein sequence ID" value="Smp_172730.1"/>
    <property type="gene ID" value="Smp_172730"/>
</dbReference>
<dbReference type="PANTHER" id="PTHR43570:SF16">
    <property type="entry name" value="ALDEHYDE DEHYDROGENASE TYPE III, ISOFORM Q"/>
    <property type="match status" value="1"/>
</dbReference>
<reference evidence="7" key="1">
    <citation type="journal article" date="2012" name="PLoS Negl. Trop. Dis.">
        <title>A systematically improved high quality genome and transcriptome of the human blood fluke Schistosoma mansoni.</title>
        <authorList>
            <person name="Protasio A.V."/>
            <person name="Tsai I.J."/>
            <person name="Babbage A."/>
            <person name="Nichol S."/>
            <person name="Hunt M."/>
            <person name="Aslett M.A."/>
            <person name="De Silva N."/>
            <person name="Velarde G.S."/>
            <person name="Anderson T.J."/>
            <person name="Clark R.C."/>
            <person name="Davidson C."/>
            <person name="Dillon G.P."/>
            <person name="Holroyd N.E."/>
            <person name="LoVerde P.T."/>
            <person name="Lloyd C."/>
            <person name="McQuillan J."/>
            <person name="Oliveira G."/>
            <person name="Otto T.D."/>
            <person name="Parker-Manuel S.J."/>
            <person name="Quail M.A."/>
            <person name="Wilson R.A."/>
            <person name="Zerlotini A."/>
            <person name="Dunne D.W."/>
            <person name="Berriman M."/>
        </authorList>
    </citation>
    <scope>NUCLEOTIDE SEQUENCE [LARGE SCALE GENOMIC DNA]</scope>
    <source>
        <strain evidence="7">Puerto Rican</strain>
    </source>
</reference>